<dbReference type="KEGG" id="bgy:BGLY_1934"/>
<reference evidence="1 2" key="1">
    <citation type="submission" date="2019-01" db="EMBL/GenBank/DDBJ databases">
        <title>Genome sequence of Bacillus glycinifermentans SRCM103574.</title>
        <authorList>
            <person name="Kong H.-J."/>
            <person name="Jeong S.-Y."/>
            <person name="Jeong D.-Y."/>
        </authorList>
    </citation>
    <scope>NUCLEOTIDE SEQUENCE [LARGE SCALE GENOMIC DNA]</scope>
    <source>
        <strain evidence="1 2">SRCM103574</strain>
    </source>
</reference>
<dbReference type="RefSeq" id="WP_046132743.1">
    <property type="nucleotide sequence ID" value="NZ_CP035232.1"/>
</dbReference>
<gene>
    <name evidence="1" type="ORF">EQZ20_09930</name>
</gene>
<evidence type="ECO:0000313" key="1">
    <source>
        <dbReference type="EMBL" id="QAT65207.1"/>
    </source>
</evidence>
<dbReference type="AlphaFoldDB" id="A0AAJ3YXS5"/>
<name>A0AAJ3YXS5_9BACI</name>
<dbReference type="GeneID" id="82853002"/>
<dbReference type="EMBL" id="CP035232">
    <property type="protein sequence ID" value="QAT65207.1"/>
    <property type="molecule type" value="Genomic_DNA"/>
</dbReference>
<protein>
    <submittedName>
        <fullName evidence="1">Uncharacterized protein</fullName>
    </submittedName>
</protein>
<proteinExistence type="predicted"/>
<evidence type="ECO:0000313" key="2">
    <source>
        <dbReference type="Proteomes" id="UP000288675"/>
    </source>
</evidence>
<organism evidence="1 2">
    <name type="scientific">Bacillus glycinifermentans</name>
    <dbReference type="NCBI Taxonomy" id="1664069"/>
    <lineage>
        <taxon>Bacteria</taxon>
        <taxon>Bacillati</taxon>
        <taxon>Bacillota</taxon>
        <taxon>Bacilli</taxon>
        <taxon>Bacillales</taxon>
        <taxon>Bacillaceae</taxon>
        <taxon>Bacillus</taxon>
    </lineage>
</organism>
<sequence>MNSIGIRVTPREIYYTIIDTHNDSSLTQKLSISAALENDVPRQLSLIRTTLSSIIYDYDVSYAGIKTAEGNAKSYNTFRIHIEGVVQELFADSTVISYFAGTINSLASRLRIPSKVVSGFLKGDNSIKINQWKSEWDKISNKEHKESLLAALAAFPWLEEGEKHA</sequence>
<accession>A0AAJ3YXS5</accession>
<dbReference type="Proteomes" id="UP000288675">
    <property type="component" value="Chromosome"/>
</dbReference>